<organism>
    <name type="scientific">Saccharolobus islandicus LAL14/1</name>
    <dbReference type="NCBI Taxonomy" id="1241935"/>
    <lineage>
        <taxon>Archaea</taxon>
        <taxon>Thermoproteota</taxon>
        <taxon>Thermoprotei</taxon>
        <taxon>Sulfolobales</taxon>
        <taxon>Sulfolobaceae</taxon>
        <taxon>Saccharolobus</taxon>
    </lineage>
</organism>
<evidence type="ECO:0000259" key="1">
    <source>
        <dbReference type="Pfam" id="PF00535"/>
    </source>
</evidence>
<dbReference type="EMBL" id="CP003928">
    <property type="protein sequence ID" value="AGJ62303.1"/>
    <property type="molecule type" value="Genomic_DNA"/>
</dbReference>
<dbReference type="SUPFAM" id="SSF53448">
    <property type="entry name" value="Nucleotide-diphospho-sugar transferases"/>
    <property type="match status" value="1"/>
</dbReference>
<gene>
    <name evidence="2" type="ORF">SiL_0848</name>
</gene>
<dbReference type="PANTHER" id="PTHR43685:SF2">
    <property type="entry name" value="GLYCOSYLTRANSFERASE 2-LIKE DOMAIN-CONTAINING PROTEIN"/>
    <property type="match status" value="1"/>
</dbReference>
<feature type="domain" description="Glycosyltransferase 2-like" evidence="1">
    <location>
        <begin position="4"/>
        <end position="111"/>
    </location>
</feature>
<protein>
    <submittedName>
        <fullName evidence="2">Glycosyltransferases involved in cell wall biogenesis</fullName>
    </submittedName>
</protein>
<accession>M9U886</accession>
<dbReference type="PANTHER" id="PTHR43685">
    <property type="entry name" value="GLYCOSYLTRANSFERASE"/>
    <property type="match status" value="1"/>
</dbReference>
<reference evidence="2 3" key="1">
    <citation type="journal article" date="2013" name="Open Biol.">
        <title>Genomics and genetics of Sulfolobus islandicus LAL14/1, a model hyperthermophilic archaeon.</title>
        <authorList>
            <person name="Jaubert C."/>
            <person name="Danioux C."/>
            <person name="Oberto J."/>
            <person name="Cortez D."/>
            <person name="Bize A."/>
            <person name="Krupovic M."/>
            <person name="She Q."/>
            <person name="Forterre P."/>
            <person name="Prangishvili D."/>
            <person name="Sezonov G."/>
        </authorList>
    </citation>
    <scope>NUCLEOTIDE SEQUENCE [LARGE SCALE GENOMIC DNA]</scope>
    <source>
        <strain evidence="2">LAL14/1</strain>
    </source>
</reference>
<dbReference type="HOGENOM" id="CLU_055387_2_0_2"/>
<dbReference type="Pfam" id="PF00535">
    <property type="entry name" value="Glycos_transf_2"/>
    <property type="match status" value="1"/>
</dbReference>
<keyword evidence="2" id="KW-0808">Transferase</keyword>
<dbReference type="KEGG" id="sic:SiL_0848"/>
<dbReference type="AlphaFoldDB" id="M9U886"/>
<evidence type="ECO:0000313" key="3">
    <source>
        <dbReference type="Proteomes" id="UP000013006"/>
    </source>
</evidence>
<dbReference type="CDD" id="cd00761">
    <property type="entry name" value="Glyco_tranf_GTA_type"/>
    <property type="match status" value="1"/>
</dbReference>
<proteinExistence type="predicted"/>
<dbReference type="GO" id="GO:0016740">
    <property type="term" value="F:transferase activity"/>
    <property type="evidence" value="ECO:0007669"/>
    <property type="project" value="UniProtKB-KW"/>
</dbReference>
<evidence type="ECO:0000313" key="2">
    <source>
        <dbReference type="EMBL" id="AGJ62303.1"/>
    </source>
</evidence>
<dbReference type="RefSeq" id="WP_015581021.1">
    <property type="nucleotide sequence ID" value="NC_021058.1"/>
</dbReference>
<dbReference type="InterPro" id="IPR001173">
    <property type="entry name" value="Glyco_trans_2-like"/>
</dbReference>
<dbReference type="Proteomes" id="UP000013006">
    <property type="component" value="Chromosome"/>
</dbReference>
<sequence length="341" mass="39821">MQISVIISAYNRRDFLLKAINSVANQTLEKNLYEVIVVKNFEDKSIDETLIKLGYKNVVYDTSRYGERVAIGIEESAGDILAFLEDDDEFKPEKLAKIYNVFTSHKDISYFHDTREFIYNDKVIDINTNDLEIKNIIRFLEEITPHNEIIINPFDKRSSRLLVKYHGIVAATSLMAVRRECIENRLNLLKMINISVENFIPAFAAECGKLYHTGERLTKYRIHYMNSSIGFDHEGQIRVLNNYLRLVSDGELIIKNIKPKNPMRNVVKLRLLEARQVLYNLDSYTKKLLNYKQHLPSALKDVLELCAVKRNFKDCTFRTLFTIYNSLPSEKLKRIIKDIIR</sequence>
<dbReference type="InterPro" id="IPR050834">
    <property type="entry name" value="Glycosyltransf_2"/>
</dbReference>
<dbReference type="InterPro" id="IPR029044">
    <property type="entry name" value="Nucleotide-diphossugar_trans"/>
</dbReference>
<dbReference type="Gene3D" id="3.90.550.10">
    <property type="entry name" value="Spore Coat Polysaccharide Biosynthesis Protein SpsA, Chain A"/>
    <property type="match status" value="1"/>
</dbReference>
<name>M9U886_SACIS</name>
<dbReference type="GeneID" id="15297339"/>